<evidence type="ECO:0000256" key="6">
    <source>
        <dbReference type="ARBA" id="ARBA00022801"/>
    </source>
</evidence>
<feature type="domain" description="AAA+ ATPase" evidence="14">
    <location>
        <begin position="977"/>
        <end position="1113"/>
    </location>
</feature>
<comment type="subcellular location">
    <subcellularLocation>
        <location evidence="1">Membrane</location>
    </subcellularLocation>
</comment>
<sequence length="1318" mass="147692">MIPCHRLKLLTSNCCSLSPSSCHFNKQSNNHFLTRKKLFKPMAPFKIARVKFSSKKSCFLIVPNEWVQDTVEKPTVWKVSYNSNKKAYFTNSTSYRGHDLFLDNDPVVKINKRYANKLGINENEEVVLQQLTASSVLACTQVKLDPLTCDDWEIIERNGKIIESQLINQIRVVWKDQVFPIWIDQNVLHMQVVDLEPESLPGMLLEYTEVVISPKMRDDKSQSFSNNNAVQGNSTGISYSLESSKTFTNSSNSIVRPTDLTSLLEKPKNKADNGNSKNHDDKPVETLSSSASVRSNLTPYRHISVLSLFSDLAKMVMSTYGSKYSSSIENLKELEVPHKKENLPFNLDMSLRVVPYNFEPDFKLKQNNDSVLLFSPCSVYLSEDSLKQQYPFISEVPKTFIAKLSKIHTPEERHAYLFHKSKEQPKSRRQENEKSQNDKLLHPTEEFVFDSANVRVFVVSKRGTREQEELHRILHFSYCMKQLAIPDLLRRQLGLEVTSVVRLESVNYLATHPRFLSLYPQSMVKVSTESVIEMFKNWIGGVSNNFYPLVVMPGTLVSLSVDGKNIDFILKPEALPELDATPASTTNNLPQKDKPNFTPSSTCLWYLIPEAVKSDFVICKVQDVKLIPMMPWGIHLPIRLMEELDFGKVGCQIAELGAVKELADKAIAFFELGLGLVPSANCLTAGSPWSGYSLLLTGPKGAGKTSLAKAICRKLSDPFHYVFVSLLDCRRLRGRKIEGIHKAWNRVCCDAIHRAPSIILFEDLDLLIPAPASVEVEASPHGQYIVKITEVFRSMQEALKDSGARVVMLVTSKSGNSLHPYLSTSHGVHVFDMVLDIVPPNMEQRKEILESIVLFKTYLCADALKTVNLATVASKTEGCLPQDLEIIVDRATHAAFLRSISDNKVQDETEAVLTDADFQAALYDFSPLSLRDLNLHTGGDKGWNDVGGLNSVKKSLKEMLLWPVKYPSLFAACPLKPQSGILLFGAPGTGKTLLAGTVAKEFGLHFISIKGPELLSKYIGASEQAIRTVFNKAQSAKPCVLFFDEFDSIAPRRGHDSTGVTDRVVNQLLTQMDGVESLEGVYVLAATSRPDLIDPALLRPGRLDKCLHCPLPNLDEREDILKCLSQRLVLADDVDLHDIAERTEFFSGADLQALFYSAQLEAFHETKTNVSETVLSKKSISPLVKKVQVVTEKGKQSNYNFSPGITDEEVMYLPSVEEGVVELQPEQQRKLLQEVKDIKTNIYGRNQRHRTSTQDNAPSSLSPLIKQKHLQYVANDMSPSVMLEERLHYQSIYEAFMGSRSRDFTVPGSVGGKRVTLA</sequence>
<dbReference type="CDD" id="cd19526">
    <property type="entry name" value="RecA-like_PEX1_r2"/>
    <property type="match status" value="1"/>
</dbReference>
<dbReference type="InterPro" id="IPR003959">
    <property type="entry name" value="ATPase_AAA_core"/>
</dbReference>
<dbReference type="Pfam" id="PF09262">
    <property type="entry name" value="PEX-1N"/>
    <property type="match status" value="1"/>
</dbReference>
<feature type="domain" description="AAA+ ATPase" evidence="14">
    <location>
        <begin position="690"/>
        <end position="841"/>
    </location>
</feature>
<dbReference type="InterPro" id="IPR041569">
    <property type="entry name" value="AAA_lid_3"/>
</dbReference>
<evidence type="ECO:0000256" key="3">
    <source>
        <dbReference type="ARBA" id="ARBA00022448"/>
    </source>
</evidence>
<feature type="region of interest" description="Disordered" evidence="13">
    <location>
        <begin position="418"/>
        <end position="437"/>
    </location>
</feature>
<keyword evidence="9" id="KW-0472">Membrane</keyword>
<dbReference type="RefSeq" id="XP_022242818.1">
    <property type="nucleotide sequence ID" value="XM_022387110.1"/>
</dbReference>
<dbReference type="SMART" id="SM00382">
    <property type="entry name" value="AAA"/>
    <property type="match status" value="2"/>
</dbReference>
<protein>
    <recommendedName>
        <fullName evidence="11">Peroxisomal ATPase PEX1</fullName>
    </recommendedName>
    <alternativeName>
        <fullName evidence="10">Peroxin-1</fullName>
    </alternativeName>
</protein>
<dbReference type="PANTHER" id="PTHR23077:SF12">
    <property type="entry name" value="PEROXISOMAL ATPASE PEX1"/>
    <property type="match status" value="1"/>
</dbReference>
<keyword evidence="15" id="KW-1185">Reference proteome</keyword>
<evidence type="ECO:0000256" key="5">
    <source>
        <dbReference type="ARBA" id="ARBA00022741"/>
    </source>
</evidence>
<dbReference type="SUPFAM" id="SSF50692">
    <property type="entry name" value="ADC-like"/>
    <property type="match status" value="1"/>
</dbReference>
<accession>A0ABM1SGR3</accession>
<feature type="region of interest" description="Disordered" evidence="13">
    <location>
        <begin position="258"/>
        <end position="291"/>
    </location>
</feature>
<dbReference type="Pfam" id="PF00004">
    <property type="entry name" value="AAA"/>
    <property type="match status" value="2"/>
</dbReference>
<evidence type="ECO:0000313" key="18">
    <source>
        <dbReference type="RefSeq" id="XP_022242821.1"/>
    </source>
</evidence>
<keyword evidence="5" id="KW-0547">Nucleotide-binding</keyword>
<dbReference type="InterPro" id="IPR003593">
    <property type="entry name" value="AAA+_ATPase"/>
</dbReference>
<dbReference type="InterPro" id="IPR050168">
    <property type="entry name" value="AAA_ATPase_domain"/>
</dbReference>
<keyword evidence="8" id="KW-0653">Protein transport</keyword>
<dbReference type="GeneID" id="106460125"/>
<evidence type="ECO:0000256" key="7">
    <source>
        <dbReference type="ARBA" id="ARBA00022840"/>
    </source>
</evidence>
<evidence type="ECO:0000313" key="15">
    <source>
        <dbReference type="Proteomes" id="UP000694941"/>
    </source>
</evidence>
<evidence type="ECO:0000256" key="4">
    <source>
        <dbReference type="ARBA" id="ARBA00022593"/>
    </source>
</evidence>
<evidence type="ECO:0000256" key="12">
    <source>
        <dbReference type="ARBA" id="ARBA00048778"/>
    </source>
</evidence>
<dbReference type="InterPro" id="IPR003960">
    <property type="entry name" value="ATPase_AAA_CS"/>
</dbReference>
<evidence type="ECO:0000256" key="10">
    <source>
        <dbReference type="ARBA" id="ARBA00032509"/>
    </source>
</evidence>
<comment type="similarity">
    <text evidence="2">Belongs to the AAA ATPase family.</text>
</comment>
<dbReference type="InterPro" id="IPR027417">
    <property type="entry name" value="P-loop_NTPase"/>
</dbReference>
<proteinExistence type="inferred from homology"/>
<dbReference type="RefSeq" id="XP_022242811.1">
    <property type="nucleotide sequence ID" value="XM_022387103.1"/>
</dbReference>
<keyword evidence="4" id="KW-0962">Peroxisome biogenesis</keyword>
<evidence type="ECO:0000313" key="17">
    <source>
        <dbReference type="RefSeq" id="XP_022242818.1"/>
    </source>
</evidence>
<dbReference type="InterPro" id="IPR029067">
    <property type="entry name" value="CDC48_domain_2-like_sf"/>
</dbReference>
<dbReference type="SUPFAM" id="SSF54585">
    <property type="entry name" value="Cdc48 domain 2-like"/>
    <property type="match status" value="1"/>
</dbReference>
<keyword evidence="6" id="KW-0378">Hydrolase</keyword>
<dbReference type="Proteomes" id="UP000694941">
    <property type="component" value="Unplaced"/>
</dbReference>
<keyword evidence="3" id="KW-0813">Transport</keyword>
<evidence type="ECO:0000256" key="13">
    <source>
        <dbReference type="SAM" id="MobiDB-lite"/>
    </source>
</evidence>
<evidence type="ECO:0000256" key="8">
    <source>
        <dbReference type="ARBA" id="ARBA00022927"/>
    </source>
</evidence>
<gene>
    <name evidence="16 17 18" type="primary">LOC106460125</name>
</gene>
<organism evidence="15 17">
    <name type="scientific">Limulus polyphemus</name>
    <name type="common">Atlantic horseshoe crab</name>
    <dbReference type="NCBI Taxonomy" id="6850"/>
    <lineage>
        <taxon>Eukaryota</taxon>
        <taxon>Metazoa</taxon>
        <taxon>Ecdysozoa</taxon>
        <taxon>Arthropoda</taxon>
        <taxon>Chelicerata</taxon>
        <taxon>Merostomata</taxon>
        <taxon>Xiphosura</taxon>
        <taxon>Limulidae</taxon>
        <taxon>Limulus</taxon>
    </lineage>
</organism>
<keyword evidence="7" id="KW-0067">ATP-binding</keyword>
<evidence type="ECO:0000313" key="16">
    <source>
        <dbReference type="RefSeq" id="XP_022242811.1"/>
    </source>
</evidence>
<evidence type="ECO:0000256" key="1">
    <source>
        <dbReference type="ARBA" id="ARBA00004370"/>
    </source>
</evidence>
<name>A0ABM1SGR3_LIMPO</name>
<reference evidence="16 17" key="1">
    <citation type="submission" date="2025-05" db="UniProtKB">
        <authorList>
            <consortium name="RefSeq"/>
        </authorList>
    </citation>
    <scope>IDENTIFICATION</scope>
    <source>
        <tissue evidence="16 17">Muscle</tissue>
    </source>
</reference>
<comment type="catalytic activity">
    <reaction evidence="12">
        <text>ATP + H2O = ADP + phosphate + H(+)</text>
        <dbReference type="Rhea" id="RHEA:13065"/>
        <dbReference type="ChEBI" id="CHEBI:15377"/>
        <dbReference type="ChEBI" id="CHEBI:15378"/>
        <dbReference type="ChEBI" id="CHEBI:30616"/>
        <dbReference type="ChEBI" id="CHEBI:43474"/>
        <dbReference type="ChEBI" id="CHEBI:456216"/>
    </reaction>
    <physiologicalReaction direction="left-to-right" evidence="12">
        <dbReference type="Rhea" id="RHEA:13066"/>
    </physiologicalReaction>
</comment>
<dbReference type="InterPro" id="IPR015342">
    <property type="entry name" value="PEX1-N_C-lobe"/>
</dbReference>
<dbReference type="Gene3D" id="2.40.40.20">
    <property type="match status" value="1"/>
</dbReference>
<dbReference type="RefSeq" id="XP_022242821.1">
    <property type="nucleotide sequence ID" value="XM_022387113.1"/>
</dbReference>
<dbReference type="Gene3D" id="3.10.330.10">
    <property type="match status" value="1"/>
</dbReference>
<dbReference type="InterPro" id="IPR009010">
    <property type="entry name" value="Asp_de-COase-like_dom_sf"/>
</dbReference>
<dbReference type="PROSITE" id="PS00674">
    <property type="entry name" value="AAA"/>
    <property type="match status" value="1"/>
</dbReference>
<dbReference type="Gene3D" id="3.40.50.300">
    <property type="entry name" value="P-loop containing nucleotide triphosphate hydrolases"/>
    <property type="match status" value="2"/>
</dbReference>
<dbReference type="SUPFAM" id="SSF52540">
    <property type="entry name" value="P-loop containing nucleoside triphosphate hydrolases"/>
    <property type="match status" value="2"/>
</dbReference>
<feature type="compositionally biased region" description="Basic and acidic residues" evidence="13">
    <location>
        <begin position="265"/>
        <end position="284"/>
    </location>
</feature>
<evidence type="ECO:0000256" key="9">
    <source>
        <dbReference type="ARBA" id="ARBA00023136"/>
    </source>
</evidence>
<evidence type="ECO:0000259" key="14">
    <source>
        <dbReference type="SMART" id="SM00382"/>
    </source>
</evidence>
<dbReference type="PANTHER" id="PTHR23077">
    <property type="entry name" value="AAA-FAMILY ATPASE"/>
    <property type="match status" value="1"/>
</dbReference>
<dbReference type="Pfam" id="PF17862">
    <property type="entry name" value="AAA_lid_3"/>
    <property type="match status" value="1"/>
</dbReference>
<evidence type="ECO:0000256" key="11">
    <source>
        <dbReference type="ARBA" id="ARBA00034532"/>
    </source>
</evidence>
<evidence type="ECO:0000256" key="2">
    <source>
        <dbReference type="ARBA" id="ARBA00006914"/>
    </source>
</evidence>
<dbReference type="Gene3D" id="1.10.8.60">
    <property type="match status" value="2"/>
</dbReference>